<evidence type="ECO:0000259" key="12">
    <source>
        <dbReference type="Pfam" id="PF01743"/>
    </source>
</evidence>
<dbReference type="PANTHER" id="PTHR46173:SF1">
    <property type="entry name" value="CCA TRNA NUCLEOTIDYLTRANSFERASE 1, MITOCHONDRIAL"/>
    <property type="match status" value="1"/>
</dbReference>
<evidence type="ECO:0000256" key="8">
    <source>
        <dbReference type="ARBA" id="ARBA00022840"/>
    </source>
</evidence>
<keyword evidence="10 11" id="KW-0694">RNA-binding</keyword>
<feature type="binding site" evidence="11">
    <location>
        <position position="159"/>
    </location>
    <ligand>
        <name>CTP</name>
        <dbReference type="ChEBI" id="CHEBI:37563"/>
    </ligand>
</feature>
<keyword evidence="7 11" id="KW-0692">RNA repair</keyword>
<keyword evidence="9 11" id="KW-0460">Magnesium</keyword>
<sequence length="403" mass="45849">MKIINLPQPFKDALPILEKLRDAGFEAYFVGGSVRDTLLNLPIHDVDIATSAYPEEIKNLFSKTVDTGIEHGTVMVLDHGTGYEITTFRTESTYQDYRRPDKVQFVRSLDEDLKRRDLTINALALKTNGEIIDLFGGLKDLDKHLLRAVGVANERFHEDALRMMRTVRFASQLDFKIDNETLTAISQNAALLSKISVERIRVEWIKLLIGKNPRAGLEDFLKTKLYMYCPLFELKEAGLEKIKTIPNLKLDNEEQCWTLIATCFELTAEEAGQLVHAWKCSKELKMNVTKAKKAVEAMLANELTPYIQYLTGRDMLEVACRVVQLINITDYTSMSVMLAYEGLPIKSRKDLVVDGNVLRQFLNIEPGPQLGKMLIQLELAVVNRKVRNEKLALLEYAQKLIVK</sequence>
<feature type="binding site" evidence="11">
    <location>
        <position position="168"/>
    </location>
    <ligand>
        <name>CTP</name>
        <dbReference type="ChEBI" id="CHEBI:37563"/>
    </ligand>
</feature>
<accession>A0A9X2JL15</accession>
<proteinExistence type="inferred from homology"/>
<keyword evidence="5 11" id="KW-0479">Metal-binding</keyword>
<comment type="catalytic activity">
    <reaction evidence="11">
        <text>a tRNA precursor + 2 CTP + ATP = a tRNA with a 3' CCA end + 3 diphosphate</text>
        <dbReference type="Rhea" id="RHEA:14433"/>
        <dbReference type="Rhea" id="RHEA-COMP:10465"/>
        <dbReference type="Rhea" id="RHEA-COMP:10468"/>
        <dbReference type="ChEBI" id="CHEBI:30616"/>
        <dbReference type="ChEBI" id="CHEBI:33019"/>
        <dbReference type="ChEBI" id="CHEBI:37563"/>
        <dbReference type="ChEBI" id="CHEBI:74896"/>
        <dbReference type="ChEBI" id="CHEBI:83071"/>
        <dbReference type="EC" id="2.7.7.72"/>
    </reaction>
</comment>
<dbReference type="RefSeq" id="WP_253359129.1">
    <property type="nucleotide sequence ID" value="NZ_JAIULA010000003.1"/>
</dbReference>
<feature type="binding site" evidence="11">
    <location>
        <position position="35"/>
    </location>
    <ligand>
        <name>ATP</name>
        <dbReference type="ChEBI" id="CHEBI:30616"/>
    </ligand>
</feature>
<reference evidence="15 16" key="1">
    <citation type="journal article" date="2023" name="Int. J. Syst. Evol. Microbiol.">
        <title>Ligilactobacillus ubinensis sp. nov., a novel species isolated from the wild ferment of a durian fruit (Durio zibethinus).</title>
        <authorList>
            <person name="Heng Y.C."/>
            <person name="Menon N."/>
            <person name="Chen B."/>
            <person name="Loo B.Z.L."/>
            <person name="Wong G.W.J."/>
            <person name="Lim A.C.H."/>
            <person name="Silvaraju S."/>
            <person name="Kittelmann S."/>
        </authorList>
    </citation>
    <scope>NUCLEOTIDE SEQUENCE [LARGE SCALE GENOMIC DNA]</scope>
    <source>
        <strain evidence="15 16">WILCCON 0076</strain>
    </source>
</reference>
<dbReference type="InterPro" id="IPR002646">
    <property type="entry name" value="PolA_pol_head_dom"/>
</dbReference>
<feature type="binding site" evidence="11">
    <location>
        <position position="159"/>
    </location>
    <ligand>
        <name>ATP</name>
        <dbReference type="ChEBI" id="CHEBI:30616"/>
    </ligand>
</feature>
<dbReference type="Pfam" id="PF13735">
    <property type="entry name" value="tRNA_NucTran2_2"/>
    <property type="match status" value="1"/>
</dbReference>
<feature type="binding site" evidence="11">
    <location>
        <position position="165"/>
    </location>
    <ligand>
        <name>ATP</name>
        <dbReference type="ChEBI" id="CHEBI:30616"/>
    </ligand>
</feature>
<keyword evidence="2 11" id="KW-0808">Transferase</keyword>
<dbReference type="InterPro" id="IPR023068">
    <property type="entry name" value="CCA-adding_enz_firmicutes"/>
</dbReference>
<gene>
    <name evidence="11" type="primary">cca</name>
    <name evidence="15" type="ORF">LB941_02245</name>
</gene>
<dbReference type="EMBL" id="JAIULA010000003">
    <property type="protein sequence ID" value="MCP0886155.1"/>
    <property type="molecule type" value="Genomic_DNA"/>
</dbReference>
<comment type="similarity">
    <text evidence="11">Belongs to the tRNA nucleotidyltransferase/poly(A) polymerase family. Bacterial CCA-adding enzyme type 3 subfamily.</text>
</comment>
<comment type="caution">
    <text evidence="15">The sequence shown here is derived from an EMBL/GenBank/DDBJ whole genome shotgun (WGS) entry which is preliminary data.</text>
</comment>
<dbReference type="Proteomes" id="UP001139006">
    <property type="component" value="Unassembled WGS sequence"/>
</dbReference>
<evidence type="ECO:0000256" key="5">
    <source>
        <dbReference type="ARBA" id="ARBA00022723"/>
    </source>
</evidence>
<feature type="binding site" evidence="11">
    <location>
        <position position="32"/>
    </location>
    <ligand>
        <name>ATP</name>
        <dbReference type="ChEBI" id="CHEBI:30616"/>
    </ligand>
</feature>
<feature type="domain" description="Poly A polymerase head" evidence="12">
    <location>
        <begin position="27"/>
        <end position="147"/>
    </location>
</feature>
<feature type="binding site" evidence="11">
    <location>
        <position position="162"/>
    </location>
    <ligand>
        <name>CTP</name>
        <dbReference type="ChEBI" id="CHEBI:37563"/>
    </ligand>
</feature>
<feature type="domain" description="CCA-adding enzyme C-terminal" evidence="14">
    <location>
        <begin position="249"/>
        <end position="397"/>
    </location>
</feature>
<evidence type="ECO:0000259" key="14">
    <source>
        <dbReference type="Pfam" id="PF13735"/>
    </source>
</evidence>
<dbReference type="InterPro" id="IPR032810">
    <property type="entry name" value="CCA-adding_enz_C"/>
</dbReference>
<feature type="binding site" evidence="11">
    <location>
        <position position="45"/>
    </location>
    <ligand>
        <name>Mg(2+)</name>
        <dbReference type="ChEBI" id="CHEBI:18420"/>
    </ligand>
</feature>
<dbReference type="EC" id="2.7.7.72" evidence="11"/>
<dbReference type="CDD" id="cd05398">
    <property type="entry name" value="NT_ClassII-CCAase"/>
    <property type="match status" value="1"/>
</dbReference>
<feature type="binding site" evidence="11">
    <location>
        <position position="32"/>
    </location>
    <ligand>
        <name>CTP</name>
        <dbReference type="ChEBI" id="CHEBI:37563"/>
    </ligand>
</feature>
<dbReference type="GO" id="GO:0004810">
    <property type="term" value="F:CCA tRNA nucleotidyltransferase activity"/>
    <property type="evidence" value="ECO:0007669"/>
    <property type="project" value="UniProtKB-UniRule"/>
</dbReference>
<dbReference type="SUPFAM" id="SSF81891">
    <property type="entry name" value="Poly A polymerase C-terminal region-like"/>
    <property type="match status" value="1"/>
</dbReference>
<dbReference type="GO" id="GO:0005524">
    <property type="term" value="F:ATP binding"/>
    <property type="evidence" value="ECO:0007669"/>
    <property type="project" value="UniProtKB-UniRule"/>
</dbReference>
<protein>
    <recommendedName>
        <fullName evidence="11">CCA-adding enzyme</fullName>
        <ecNumber evidence="11">2.7.7.72</ecNumber>
    </recommendedName>
    <alternativeName>
        <fullName evidence="11">CCA tRNA nucleotidyltransferase</fullName>
    </alternativeName>
    <alternativeName>
        <fullName evidence="11">tRNA CCA-pyrophosphorylase</fullName>
    </alternativeName>
    <alternativeName>
        <fullName evidence="11">tRNA adenylyl-/cytidylyl- transferase</fullName>
    </alternativeName>
    <alternativeName>
        <fullName evidence="11">tRNA nucleotidyltransferase</fullName>
    </alternativeName>
    <alternativeName>
        <fullName evidence="11">tRNA-NT</fullName>
    </alternativeName>
</protein>
<feature type="binding site" evidence="11">
    <location>
        <position position="165"/>
    </location>
    <ligand>
        <name>CTP</name>
        <dbReference type="ChEBI" id="CHEBI:37563"/>
    </ligand>
</feature>
<organism evidence="15 16">
    <name type="scientific">Ligilactobacillus ubinensis</name>
    <dbReference type="NCBI Taxonomy" id="2876789"/>
    <lineage>
        <taxon>Bacteria</taxon>
        <taxon>Bacillati</taxon>
        <taxon>Bacillota</taxon>
        <taxon>Bacilli</taxon>
        <taxon>Lactobacillales</taxon>
        <taxon>Lactobacillaceae</taxon>
        <taxon>Ligilactobacillus</taxon>
    </lineage>
</organism>
<feature type="binding site" evidence="11">
    <location>
        <position position="35"/>
    </location>
    <ligand>
        <name>CTP</name>
        <dbReference type="ChEBI" id="CHEBI:37563"/>
    </ligand>
</feature>
<evidence type="ECO:0000313" key="15">
    <source>
        <dbReference type="EMBL" id="MCP0886155.1"/>
    </source>
</evidence>
<comment type="function">
    <text evidence="11">Catalyzes the addition and repair of the essential 3'-terminal CCA sequence in tRNAs without using a nucleic acid template. Adds these three nucleotides in the order of C, C, and A to the tRNA nucleotide-73, using CTP and ATP as substrates and producing inorganic pyrophosphate. tRNA 3'-terminal CCA addition is required both for tRNA processing and repair. Also involved in tRNA surveillance by mediating tandem CCA addition to generate a CCACCA at the 3' terminus of unstable tRNAs. While stable tRNAs receive only 3'-terminal CCA, unstable tRNAs are marked with CCACCA and rapidly degraded.</text>
</comment>
<evidence type="ECO:0000256" key="2">
    <source>
        <dbReference type="ARBA" id="ARBA00022679"/>
    </source>
</evidence>
<dbReference type="PANTHER" id="PTHR46173">
    <property type="entry name" value="CCA TRNA NUCLEOTIDYLTRANSFERASE 1, MITOCHONDRIAL"/>
    <property type="match status" value="1"/>
</dbReference>
<comment type="cofactor">
    <cofactor evidence="1 11">
        <name>Mg(2+)</name>
        <dbReference type="ChEBI" id="CHEBI:18420"/>
    </cofactor>
</comment>
<feature type="binding site" evidence="11">
    <location>
        <position position="116"/>
    </location>
    <ligand>
        <name>CTP</name>
        <dbReference type="ChEBI" id="CHEBI:37563"/>
    </ligand>
</feature>
<evidence type="ECO:0000256" key="7">
    <source>
        <dbReference type="ARBA" id="ARBA00022800"/>
    </source>
</evidence>
<dbReference type="Gene3D" id="1.10.246.80">
    <property type="match status" value="1"/>
</dbReference>
<evidence type="ECO:0000256" key="4">
    <source>
        <dbReference type="ARBA" id="ARBA00022695"/>
    </source>
</evidence>
<evidence type="ECO:0000259" key="13">
    <source>
        <dbReference type="Pfam" id="PF12627"/>
    </source>
</evidence>
<feature type="binding site" evidence="11">
    <location>
        <position position="168"/>
    </location>
    <ligand>
        <name>ATP</name>
        <dbReference type="ChEBI" id="CHEBI:30616"/>
    </ligand>
</feature>
<evidence type="ECO:0000256" key="1">
    <source>
        <dbReference type="ARBA" id="ARBA00001946"/>
    </source>
</evidence>
<feature type="binding site" evidence="11">
    <location>
        <position position="116"/>
    </location>
    <ligand>
        <name>ATP</name>
        <dbReference type="ChEBI" id="CHEBI:30616"/>
    </ligand>
</feature>
<dbReference type="Gene3D" id="1.20.58.560">
    <property type="match status" value="1"/>
</dbReference>
<dbReference type="Pfam" id="PF12627">
    <property type="entry name" value="PolyA_pol_RNAbd"/>
    <property type="match status" value="1"/>
</dbReference>
<comment type="subunit">
    <text evidence="11">Homodimer.</text>
</comment>
<dbReference type="Gene3D" id="1.10.110.30">
    <property type="match status" value="1"/>
</dbReference>
<evidence type="ECO:0000256" key="10">
    <source>
        <dbReference type="ARBA" id="ARBA00022884"/>
    </source>
</evidence>
<feature type="domain" description="tRNA nucleotidyltransferase/poly(A) polymerase RNA and SrmB- binding" evidence="13">
    <location>
        <begin position="174"/>
        <end position="228"/>
    </location>
</feature>
<feature type="binding site" evidence="11">
    <location>
        <position position="47"/>
    </location>
    <ligand>
        <name>Mg(2+)</name>
        <dbReference type="ChEBI" id="CHEBI:18420"/>
    </ligand>
</feature>
<dbReference type="GO" id="GO:0001680">
    <property type="term" value="P:tRNA 3'-terminal CCA addition"/>
    <property type="evidence" value="ECO:0007669"/>
    <property type="project" value="UniProtKB-UniRule"/>
</dbReference>
<dbReference type="HAMAP" id="MF_01263">
    <property type="entry name" value="CCA_bact_type3"/>
    <property type="match status" value="1"/>
</dbReference>
<comment type="catalytic activity">
    <reaction evidence="11">
        <text>a tRNA with a 3' CCA end + 2 CTP + ATP = a tRNA with a 3' CCACCA end + 3 diphosphate</text>
        <dbReference type="Rhea" id="RHEA:76235"/>
        <dbReference type="Rhea" id="RHEA-COMP:10468"/>
        <dbReference type="Rhea" id="RHEA-COMP:18655"/>
        <dbReference type="ChEBI" id="CHEBI:30616"/>
        <dbReference type="ChEBI" id="CHEBI:33019"/>
        <dbReference type="ChEBI" id="CHEBI:37563"/>
        <dbReference type="ChEBI" id="CHEBI:83071"/>
        <dbReference type="ChEBI" id="CHEBI:195187"/>
    </reaction>
</comment>
<keyword evidence="4 11" id="KW-0548">Nucleotidyltransferase</keyword>
<dbReference type="GO" id="GO:0000287">
    <property type="term" value="F:magnesium ion binding"/>
    <property type="evidence" value="ECO:0007669"/>
    <property type="project" value="UniProtKB-UniRule"/>
</dbReference>
<evidence type="ECO:0000256" key="6">
    <source>
        <dbReference type="ARBA" id="ARBA00022741"/>
    </source>
</evidence>
<evidence type="ECO:0000313" key="16">
    <source>
        <dbReference type="Proteomes" id="UP001139006"/>
    </source>
</evidence>
<dbReference type="Pfam" id="PF01743">
    <property type="entry name" value="PolyA_pol"/>
    <property type="match status" value="1"/>
</dbReference>
<dbReference type="GO" id="GO:0000049">
    <property type="term" value="F:tRNA binding"/>
    <property type="evidence" value="ECO:0007669"/>
    <property type="project" value="UniProtKB-UniRule"/>
</dbReference>
<dbReference type="InterPro" id="IPR043519">
    <property type="entry name" value="NT_sf"/>
</dbReference>
<dbReference type="AlphaFoldDB" id="A0A9X2JL15"/>
<dbReference type="NCBIfam" id="NF009814">
    <property type="entry name" value="PRK13299.1"/>
    <property type="match status" value="1"/>
</dbReference>
<dbReference type="GO" id="GO:0042245">
    <property type="term" value="P:RNA repair"/>
    <property type="evidence" value="ECO:0007669"/>
    <property type="project" value="UniProtKB-KW"/>
</dbReference>
<name>A0A9X2JL15_9LACO</name>
<feature type="binding site" evidence="11">
    <location>
        <position position="162"/>
    </location>
    <ligand>
        <name>ATP</name>
        <dbReference type="ChEBI" id="CHEBI:30616"/>
    </ligand>
</feature>
<dbReference type="Gene3D" id="3.30.460.10">
    <property type="entry name" value="Beta Polymerase, domain 2"/>
    <property type="match status" value="1"/>
</dbReference>
<keyword evidence="8 11" id="KW-0067">ATP-binding</keyword>
<evidence type="ECO:0000256" key="3">
    <source>
        <dbReference type="ARBA" id="ARBA00022694"/>
    </source>
</evidence>
<keyword evidence="6 11" id="KW-0547">Nucleotide-binding</keyword>
<evidence type="ECO:0000256" key="9">
    <source>
        <dbReference type="ARBA" id="ARBA00022842"/>
    </source>
</evidence>
<comment type="miscellaneous">
    <text evidence="11">A single active site specifically recognizes both ATP and CTP and is responsible for their addition.</text>
</comment>
<dbReference type="SUPFAM" id="SSF81301">
    <property type="entry name" value="Nucleotidyltransferase"/>
    <property type="match status" value="1"/>
</dbReference>
<evidence type="ECO:0000256" key="11">
    <source>
        <dbReference type="HAMAP-Rule" id="MF_01263"/>
    </source>
</evidence>
<dbReference type="InterPro" id="IPR050264">
    <property type="entry name" value="Bact_CCA-adding_enz_type3_sf"/>
</dbReference>
<keyword evidence="3 11" id="KW-0819">tRNA processing</keyword>
<keyword evidence="16" id="KW-1185">Reference proteome</keyword>
<dbReference type="InterPro" id="IPR032828">
    <property type="entry name" value="PolyA_RNA-bd"/>
</dbReference>